<dbReference type="Proteomes" id="UP000316962">
    <property type="component" value="Segment"/>
</dbReference>
<dbReference type="Gene3D" id="3.30.70.370">
    <property type="match status" value="1"/>
</dbReference>
<evidence type="ECO:0000256" key="1">
    <source>
        <dbReference type="ARBA" id="ARBA00022705"/>
    </source>
</evidence>
<keyword evidence="1" id="KW-0235">DNA replication</keyword>
<dbReference type="SUPFAM" id="SSF56672">
    <property type="entry name" value="DNA/RNA polymerases"/>
    <property type="match status" value="1"/>
</dbReference>
<dbReference type="GO" id="GO:0039693">
    <property type="term" value="P:viral DNA genome replication"/>
    <property type="evidence" value="ECO:0007669"/>
    <property type="project" value="UniProtKB-KW"/>
</dbReference>
<feature type="coiled-coil region" evidence="3">
    <location>
        <begin position="211"/>
        <end position="238"/>
    </location>
</feature>
<dbReference type="SMART" id="SM00482">
    <property type="entry name" value="POLAc"/>
    <property type="match status" value="1"/>
</dbReference>
<evidence type="ECO:0000313" key="6">
    <source>
        <dbReference type="Proteomes" id="UP000316962"/>
    </source>
</evidence>
<dbReference type="InterPro" id="IPR001098">
    <property type="entry name" value="DNA-dir_DNA_pol_A_palm_dom"/>
</dbReference>
<reference evidence="5 6" key="1">
    <citation type="submission" date="2019-05" db="EMBL/GenBank/DDBJ databases">
        <title>Complete genome sequence of sixteen phages from Abidjan, cote d'Ivoire, isolated on a single strain of Achromobacter xylosoxidans.</title>
        <authorList>
            <person name="Essoh C."/>
            <person name="Vernadet J.-P."/>
            <person name="Vergnaud G."/>
            <person name="Pourcel C."/>
        </authorList>
    </citation>
    <scope>NUCLEOTIDE SEQUENCE [LARGE SCALE GENOMIC DNA]</scope>
</reference>
<organism evidence="5 6">
    <name type="scientific">Achromobacter phage vB_AxyP_19-32_Axy09</name>
    <dbReference type="NCBI Taxonomy" id="2591040"/>
    <lineage>
        <taxon>Viruses</taxon>
        <taxon>Duplodnaviria</taxon>
        <taxon>Heunggongvirae</taxon>
        <taxon>Uroviricota</taxon>
        <taxon>Caudoviricetes</taxon>
        <taxon>Autographivirales</taxon>
        <taxon>Autoscriptoviridae</taxon>
        <taxon>Axyvirus</taxon>
        <taxon>Axyvirus 1932Axy09</taxon>
    </lineage>
</organism>
<dbReference type="InterPro" id="IPR002298">
    <property type="entry name" value="DNA_polymerase_A"/>
</dbReference>
<dbReference type="GO" id="GO:0006261">
    <property type="term" value="P:DNA-templated DNA replication"/>
    <property type="evidence" value="ECO:0007669"/>
    <property type="project" value="InterPro"/>
</dbReference>
<keyword evidence="3" id="KW-0175">Coiled coil</keyword>
<dbReference type="PRINTS" id="PR00868">
    <property type="entry name" value="DNAPOLI"/>
</dbReference>
<dbReference type="Gene3D" id="1.10.150.20">
    <property type="entry name" value="5' to 3' exonuclease, C-terminal subdomain"/>
    <property type="match status" value="1"/>
</dbReference>
<name>A0A514CTR7_9CAUD</name>
<dbReference type="GO" id="GO:0006302">
    <property type="term" value="P:double-strand break repair"/>
    <property type="evidence" value="ECO:0007669"/>
    <property type="project" value="TreeGrafter"/>
</dbReference>
<sequence>MSAPDHIMVIDLETGVRSWFGDKASPRHPENYVVMHGQVIEREPFTGEITGARYNGNADWLHIPDNVWLIVAHNATFEESWMLVRQRPELMRFLKRGGRIFCTAYAHYLLSNQADQYPALDVIAPMYGGTHKVDEVKLLWEQGWMTEDIDPELLSRYLLDPEEGDIANTRKVFWGQVKQLQERGMWDMALERMEGQLFNAFAMDSGLKVDRKFAFEERDRLEAELTKLKAAFAAHRSNFPEEAVFKETSDFHMSAWLFGGPLKYRARVLSFEADGVTPKWEKEDAYKFGETMVLVSALAESPQGMDAAFVACTQAYGAADRYSAGKNKGSPRVHKVPVRQATRWGELIYNCPGIVDLNLLPAQEREAFMEKYIGKRKLADDSPVISTGAEALEFLAKRRELPEHATDVLKSLLTFARLDKDIGTYYLREERDDDGNVVKQSGMLQYLTDQDIVHHVLNVTSTITGRLSSNRPNMQNLPRGDANVYHQSRVKEMFVSRFGDDGVIMEADYTALEVVTLAAFSQDAALIKALLDGTDMHCLRLSKKLNESYESVLEKCKNEDHPQHDEYKKMRTDIKPPSFAYQYGATAMGISFSTGMPIEEAEEFIANEKALFPGVEAFYDQTIIPTVMRNTRMAREQRDDGSWGMYGVGHWQAPGGTCYQFRQYEKKKWHDGERKVVMEYKPTQMRNYPVQGESGFFVQGIAGLIIRWLISKDFYGGLVHVINQVHDAIYLDCHKSVLPEVARTVKLIMESLPTYFSQKYHYNLNVPFPAAVEYGPNMGNKVAFKE</sequence>
<dbReference type="PANTHER" id="PTHR10133:SF27">
    <property type="entry name" value="DNA POLYMERASE NU"/>
    <property type="match status" value="1"/>
</dbReference>
<dbReference type="InterPro" id="IPR043502">
    <property type="entry name" value="DNA/RNA_pol_sf"/>
</dbReference>
<evidence type="ECO:0000256" key="2">
    <source>
        <dbReference type="ARBA" id="ARBA00023109"/>
    </source>
</evidence>
<evidence type="ECO:0000259" key="4">
    <source>
        <dbReference type="SMART" id="SM00482"/>
    </source>
</evidence>
<keyword evidence="2" id="KW-1194">Viral DNA replication</keyword>
<evidence type="ECO:0000313" key="5">
    <source>
        <dbReference type="EMBL" id="QDH83868.1"/>
    </source>
</evidence>
<dbReference type="GO" id="GO:0003677">
    <property type="term" value="F:DNA binding"/>
    <property type="evidence" value="ECO:0007669"/>
    <property type="project" value="InterPro"/>
</dbReference>
<protein>
    <submittedName>
        <fullName evidence="5">Putative DNA polymerase I</fullName>
    </submittedName>
</protein>
<accession>A0A514CTR7</accession>
<proteinExistence type="predicted"/>
<evidence type="ECO:0000256" key="3">
    <source>
        <dbReference type="SAM" id="Coils"/>
    </source>
</evidence>
<dbReference type="GO" id="GO:0003887">
    <property type="term" value="F:DNA-directed DNA polymerase activity"/>
    <property type="evidence" value="ECO:0007669"/>
    <property type="project" value="InterPro"/>
</dbReference>
<dbReference type="EMBL" id="MK962628">
    <property type="protein sequence ID" value="QDH83868.1"/>
    <property type="molecule type" value="Genomic_DNA"/>
</dbReference>
<dbReference type="PANTHER" id="PTHR10133">
    <property type="entry name" value="DNA POLYMERASE I"/>
    <property type="match status" value="1"/>
</dbReference>
<feature type="domain" description="DNA-directed DNA polymerase family A palm" evidence="4">
    <location>
        <begin position="487"/>
        <end position="737"/>
    </location>
</feature>
<dbReference type="Pfam" id="PF00476">
    <property type="entry name" value="DNA_pol_A"/>
    <property type="match status" value="1"/>
</dbReference>
<keyword evidence="6" id="KW-1185">Reference proteome</keyword>
<gene>
    <name evidence="5" type="ORF">Axy09_023</name>
</gene>